<dbReference type="AlphaFoldDB" id="A0A4Y2CFB5"/>
<protein>
    <submittedName>
        <fullName evidence="1">Uncharacterized protein</fullName>
    </submittedName>
</protein>
<evidence type="ECO:0000313" key="2">
    <source>
        <dbReference type="Proteomes" id="UP000499080"/>
    </source>
</evidence>
<proteinExistence type="predicted"/>
<reference evidence="1 2" key="1">
    <citation type="journal article" date="2019" name="Sci. Rep.">
        <title>Orb-weaving spider Araneus ventricosus genome elucidates the spidroin gene catalogue.</title>
        <authorList>
            <person name="Kono N."/>
            <person name="Nakamura H."/>
            <person name="Ohtoshi R."/>
            <person name="Moran D.A.P."/>
            <person name="Shinohara A."/>
            <person name="Yoshida Y."/>
            <person name="Fujiwara M."/>
            <person name="Mori M."/>
            <person name="Tomita M."/>
            <person name="Arakawa K."/>
        </authorList>
    </citation>
    <scope>NUCLEOTIDE SEQUENCE [LARGE SCALE GENOMIC DNA]</scope>
</reference>
<dbReference type="Proteomes" id="UP000499080">
    <property type="component" value="Unassembled WGS sequence"/>
</dbReference>
<comment type="caution">
    <text evidence="1">The sequence shown here is derived from an EMBL/GenBank/DDBJ whole genome shotgun (WGS) entry which is preliminary data.</text>
</comment>
<dbReference type="EMBL" id="BGPR01000180">
    <property type="protein sequence ID" value="GBM02447.1"/>
    <property type="molecule type" value="Genomic_DNA"/>
</dbReference>
<name>A0A4Y2CFB5_ARAVE</name>
<evidence type="ECO:0000313" key="1">
    <source>
        <dbReference type="EMBL" id="GBM02447.1"/>
    </source>
</evidence>
<gene>
    <name evidence="1" type="ORF">AVEN_76497_1</name>
</gene>
<accession>A0A4Y2CFB5</accession>
<keyword evidence="2" id="KW-1185">Reference proteome</keyword>
<organism evidence="1 2">
    <name type="scientific">Araneus ventricosus</name>
    <name type="common">Orbweaver spider</name>
    <name type="synonym">Epeira ventricosa</name>
    <dbReference type="NCBI Taxonomy" id="182803"/>
    <lineage>
        <taxon>Eukaryota</taxon>
        <taxon>Metazoa</taxon>
        <taxon>Ecdysozoa</taxon>
        <taxon>Arthropoda</taxon>
        <taxon>Chelicerata</taxon>
        <taxon>Arachnida</taxon>
        <taxon>Araneae</taxon>
        <taxon>Araneomorphae</taxon>
        <taxon>Entelegynae</taxon>
        <taxon>Araneoidea</taxon>
        <taxon>Araneidae</taxon>
        <taxon>Araneus</taxon>
    </lineage>
</organism>
<sequence length="175" mass="19519">MGVLQPTDPRKRPSVIHALPTQPSSRALRAIAHAQGSLWIPRPARAEGTHFSITTGKDCFKWSGRLDGDRRHSLSHSSSLQSARCNTNIFSKSPVPNLFSSYIFNACVAYMKVTSWSFVILASRSEAARRLFWEEPRHFEQPSDDEDGTPELAPVSPNFRTTSAGGHLTLHMIYI</sequence>